<accession>N1PBI5</accession>
<reference evidence="3" key="1">
    <citation type="journal article" date="2012" name="PLoS Genet.">
        <title>The genomes of the fungal plant pathogens Cladosporium fulvum and Dothistroma septosporum reveal adaptation to different hosts and lifestyles but also signatures of common ancestry.</title>
        <authorList>
            <person name="de Wit P.J.G.M."/>
            <person name="van der Burgt A."/>
            <person name="Oekmen B."/>
            <person name="Stergiopoulos I."/>
            <person name="Abd-Elsalam K.A."/>
            <person name="Aerts A.L."/>
            <person name="Bahkali A.H."/>
            <person name="Beenen H.G."/>
            <person name="Chettri P."/>
            <person name="Cox M.P."/>
            <person name="Datema E."/>
            <person name="de Vries R.P."/>
            <person name="Dhillon B."/>
            <person name="Ganley A.R."/>
            <person name="Griffiths S.A."/>
            <person name="Guo Y."/>
            <person name="Hamelin R.C."/>
            <person name="Henrissat B."/>
            <person name="Kabir M.S."/>
            <person name="Jashni M.K."/>
            <person name="Kema G."/>
            <person name="Klaubauf S."/>
            <person name="Lapidus A."/>
            <person name="Levasseur A."/>
            <person name="Lindquist E."/>
            <person name="Mehrabi R."/>
            <person name="Ohm R.A."/>
            <person name="Owen T.J."/>
            <person name="Salamov A."/>
            <person name="Schwelm A."/>
            <person name="Schijlen E."/>
            <person name="Sun H."/>
            <person name="van den Burg H.A."/>
            <person name="van Ham R.C.H.J."/>
            <person name="Zhang S."/>
            <person name="Goodwin S.B."/>
            <person name="Grigoriev I.V."/>
            <person name="Collemare J."/>
            <person name="Bradshaw R.E."/>
        </authorList>
    </citation>
    <scope>NUCLEOTIDE SEQUENCE [LARGE SCALE GENOMIC DNA]</scope>
    <source>
        <strain evidence="3">NZE10 / CBS 128990</strain>
    </source>
</reference>
<organism evidence="2 3">
    <name type="scientific">Dothistroma septosporum (strain NZE10 / CBS 128990)</name>
    <name type="common">Red band needle blight fungus</name>
    <name type="synonym">Mycosphaerella pini</name>
    <dbReference type="NCBI Taxonomy" id="675120"/>
    <lineage>
        <taxon>Eukaryota</taxon>
        <taxon>Fungi</taxon>
        <taxon>Dikarya</taxon>
        <taxon>Ascomycota</taxon>
        <taxon>Pezizomycotina</taxon>
        <taxon>Dothideomycetes</taxon>
        <taxon>Dothideomycetidae</taxon>
        <taxon>Mycosphaerellales</taxon>
        <taxon>Mycosphaerellaceae</taxon>
        <taxon>Dothistroma</taxon>
    </lineage>
</organism>
<gene>
    <name evidence="2" type="ORF">DOTSEDRAFT_67146</name>
</gene>
<dbReference type="EMBL" id="KB446547">
    <property type="protein sequence ID" value="EME38367.1"/>
    <property type="molecule type" value="Genomic_DNA"/>
</dbReference>
<evidence type="ECO:0000313" key="3">
    <source>
        <dbReference type="Proteomes" id="UP000016933"/>
    </source>
</evidence>
<evidence type="ECO:0000259" key="1">
    <source>
        <dbReference type="Pfam" id="PF10544"/>
    </source>
</evidence>
<proteinExistence type="predicted"/>
<protein>
    <recommendedName>
        <fullName evidence="1">Bacteriophage T5 Orf172 DNA-binding domain-containing protein</fullName>
    </recommendedName>
</protein>
<reference evidence="2 3" key="2">
    <citation type="journal article" date="2012" name="PLoS Pathog.">
        <title>Diverse lifestyles and strategies of plant pathogenesis encoded in the genomes of eighteen Dothideomycetes fungi.</title>
        <authorList>
            <person name="Ohm R.A."/>
            <person name="Feau N."/>
            <person name="Henrissat B."/>
            <person name="Schoch C.L."/>
            <person name="Horwitz B.A."/>
            <person name="Barry K.W."/>
            <person name="Condon B.J."/>
            <person name="Copeland A.C."/>
            <person name="Dhillon B."/>
            <person name="Glaser F."/>
            <person name="Hesse C.N."/>
            <person name="Kosti I."/>
            <person name="LaButti K."/>
            <person name="Lindquist E.A."/>
            <person name="Lucas S."/>
            <person name="Salamov A.A."/>
            <person name="Bradshaw R.E."/>
            <person name="Ciuffetti L."/>
            <person name="Hamelin R.C."/>
            <person name="Kema G.H.J."/>
            <person name="Lawrence C."/>
            <person name="Scott J.A."/>
            <person name="Spatafora J.W."/>
            <person name="Turgeon B.G."/>
            <person name="de Wit P.J.G.M."/>
            <person name="Zhong S."/>
            <person name="Goodwin S.B."/>
            <person name="Grigoriev I.V."/>
        </authorList>
    </citation>
    <scope>NUCLEOTIDE SEQUENCE [LARGE SCALE GENOMIC DNA]</scope>
    <source>
        <strain evidence="3">NZE10 / CBS 128990</strain>
    </source>
</reference>
<name>N1PBI5_DOTSN</name>
<dbReference type="HOGENOM" id="CLU_2196890_0_0_1"/>
<sequence length="108" mass="12956">MDACLLDRLELLVHLDLNRYRRHYTCFCTAKGRRHREYFAVTNECARENIKLSHNFLVNYLPYAADGSLKPIWHLHIERVLLRYEGAEDYASRRDMWQRITTNVTVID</sequence>
<keyword evidence="3" id="KW-1185">Reference proteome</keyword>
<dbReference type="AlphaFoldDB" id="N1PBI5"/>
<dbReference type="InterPro" id="IPR018306">
    <property type="entry name" value="Phage_T5_Orf172_DNA-bd"/>
</dbReference>
<dbReference type="Proteomes" id="UP000016933">
    <property type="component" value="Unassembled WGS sequence"/>
</dbReference>
<evidence type="ECO:0000313" key="2">
    <source>
        <dbReference type="EMBL" id="EME38367.1"/>
    </source>
</evidence>
<feature type="domain" description="Bacteriophage T5 Orf172 DNA-binding" evidence="1">
    <location>
        <begin position="8"/>
        <end position="50"/>
    </location>
</feature>
<dbReference type="Pfam" id="PF10544">
    <property type="entry name" value="T5orf172"/>
    <property type="match status" value="1"/>
</dbReference>